<accession>A0A2C9V9P8</accession>
<protein>
    <recommendedName>
        <fullName evidence="1">Retrotransposon Copia-like N-terminal domain-containing protein</fullName>
    </recommendedName>
</protein>
<dbReference type="AlphaFoldDB" id="A0A2C9V9P8"/>
<dbReference type="PANTHER" id="PTHR37610">
    <property type="entry name" value="CCHC-TYPE DOMAIN-CONTAINING PROTEIN"/>
    <property type="match status" value="1"/>
</dbReference>
<reference evidence="2" key="1">
    <citation type="submission" date="2016-02" db="EMBL/GenBank/DDBJ databases">
        <title>WGS assembly of Manihot esculenta.</title>
        <authorList>
            <person name="Bredeson J.V."/>
            <person name="Prochnik S.E."/>
            <person name="Lyons J.B."/>
            <person name="Schmutz J."/>
            <person name="Grimwood J."/>
            <person name="Vrebalov J."/>
            <person name="Bart R.S."/>
            <person name="Amuge T."/>
            <person name="Ferguson M.E."/>
            <person name="Green R."/>
            <person name="Putnam N."/>
            <person name="Stites J."/>
            <person name="Rounsley S."/>
            <person name="Rokhsar D.S."/>
        </authorList>
    </citation>
    <scope>NUCLEOTIDE SEQUENCE [LARGE SCALE GENOMIC DNA]</scope>
    <source>
        <tissue evidence="2">Leaf</tissue>
    </source>
</reference>
<sequence length="212" mass="24188">MVLELQTQESVIAVMEKQAEQAGATIKDLSAVDSRNDSYDLQNADHLGLILVSVLLNGENYLSWSRAMIIALRAKDKLLFINGKITMPEADSPSFEKWRKVDSMVVSWILNTMSKEIVEAFLYTPSANDFWEELQHRLGDCNGPFLFQIKKNICALIQENENRLMQFLMGLNVGYDTVKNQILMMDPFSSTNKAYSMALRVEKQKRSSKYCD</sequence>
<name>A0A2C9V9P8_MANES</name>
<dbReference type="Pfam" id="PF14244">
    <property type="entry name" value="Retrotran_gag_3"/>
    <property type="match status" value="1"/>
</dbReference>
<dbReference type="EMBL" id="CM004395">
    <property type="protein sequence ID" value="OAY40587.1"/>
    <property type="molecule type" value="Genomic_DNA"/>
</dbReference>
<proteinExistence type="predicted"/>
<feature type="domain" description="Retrotransposon Copia-like N-terminal" evidence="1">
    <location>
        <begin position="43"/>
        <end position="88"/>
    </location>
</feature>
<evidence type="ECO:0000259" key="1">
    <source>
        <dbReference type="Pfam" id="PF14244"/>
    </source>
</evidence>
<dbReference type="PANTHER" id="PTHR37610:SF40">
    <property type="entry name" value="OS01G0909600 PROTEIN"/>
    <property type="match status" value="1"/>
</dbReference>
<dbReference type="InterPro" id="IPR029472">
    <property type="entry name" value="Copia-like_N"/>
</dbReference>
<evidence type="ECO:0000313" key="2">
    <source>
        <dbReference type="EMBL" id="OAY40587.1"/>
    </source>
</evidence>
<gene>
    <name evidence="2" type="ORF">MANES_09G033700</name>
</gene>
<organism evidence="2">
    <name type="scientific">Manihot esculenta</name>
    <name type="common">Cassava</name>
    <name type="synonym">Jatropha manihot</name>
    <dbReference type="NCBI Taxonomy" id="3983"/>
    <lineage>
        <taxon>Eukaryota</taxon>
        <taxon>Viridiplantae</taxon>
        <taxon>Streptophyta</taxon>
        <taxon>Embryophyta</taxon>
        <taxon>Tracheophyta</taxon>
        <taxon>Spermatophyta</taxon>
        <taxon>Magnoliopsida</taxon>
        <taxon>eudicotyledons</taxon>
        <taxon>Gunneridae</taxon>
        <taxon>Pentapetalae</taxon>
        <taxon>rosids</taxon>
        <taxon>fabids</taxon>
        <taxon>Malpighiales</taxon>
        <taxon>Euphorbiaceae</taxon>
        <taxon>Crotonoideae</taxon>
        <taxon>Manihoteae</taxon>
        <taxon>Manihot</taxon>
    </lineage>
</organism>